<comment type="caution">
    <text evidence="9">The sequence shown here is derived from an EMBL/GenBank/DDBJ whole genome shotgun (WGS) entry which is preliminary data.</text>
</comment>
<keyword evidence="10" id="KW-1185">Reference proteome</keyword>
<protein>
    <recommendedName>
        <fullName evidence="6">Probable septum site-determining protein MinC</fullName>
    </recommendedName>
</protein>
<dbReference type="OrthoDB" id="9794530at2"/>
<dbReference type="InterPro" id="IPR036145">
    <property type="entry name" value="MinC_C_sf"/>
</dbReference>
<dbReference type="PANTHER" id="PTHR34108">
    <property type="entry name" value="SEPTUM SITE-DETERMINING PROTEIN MINC"/>
    <property type="match status" value="1"/>
</dbReference>
<feature type="domain" description="Septum formation inhibitor MinC N-terminal" evidence="8">
    <location>
        <begin position="19"/>
        <end position="90"/>
    </location>
</feature>
<dbReference type="EMBL" id="SNXS01000004">
    <property type="protein sequence ID" value="TDP63923.1"/>
    <property type="molecule type" value="Genomic_DNA"/>
</dbReference>
<dbReference type="InterPro" id="IPR016098">
    <property type="entry name" value="CAP/MinC_C"/>
</dbReference>
<dbReference type="Proteomes" id="UP000295361">
    <property type="component" value="Unassembled WGS sequence"/>
</dbReference>
<dbReference type="Pfam" id="PF03775">
    <property type="entry name" value="MinC_C"/>
    <property type="match status" value="1"/>
</dbReference>
<dbReference type="RefSeq" id="WP_133701780.1">
    <property type="nucleotide sequence ID" value="NZ_SNXS01000004.1"/>
</dbReference>
<keyword evidence="3 6" id="KW-0717">Septation</keyword>
<comment type="similarity">
    <text evidence="1 6">Belongs to the MinC family.</text>
</comment>
<dbReference type="InterPro" id="IPR013033">
    <property type="entry name" value="MinC"/>
</dbReference>
<dbReference type="FunCoup" id="A0A4R6QKL7">
    <property type="interactions" value="50"/>
</dbReference>
<evidence type="ECO:0000259" key="7">
    <source>
        <dbReference type="Pfam" id="PF03775"/>
    </source>
</evidence>
<proteinExistence type="inferred from homology"/>
<organism evidence="9 10">
    <name type="scientific">Roseateles toxinivorans</name>
    <dbReference type="NCBI Taxonomy" id="270368"/>
    <lineage>
        <taxon>Bacteria</taxon>
        <taxon>Pseudomonadati</taxon>
        <taxon>Pseudomonadota</taxon>
        <taxon>Betaproteobacteria</taxon>
        <taxon>Burkholderiales</taxon>
        <taxon>Sphaerotilaceae</taxon>
        <taxon>Roseateles</taxon>
    </lineage>
</organism>
<keyword evidence="2 6" id="KW-0132">Cell division</keyword>
<evidence type="ECO:0000313" key="9">
    <source>
        <dbReference type="EMBL" id="TDP63923.1"/>
    </source>
</evidence>
<dbReference type="PANTHER" id="PTHR34108:SF1">
    <property type="entry name" value="SEPTUM SITE-DETERMINING PROTEIN MINC"/>
    <property type="match status" value="1"/>
</dbReference>
<dbReference type="Gene3D" id="3.30.70.260">
    <property type="match status" value="1"/>
</dbReference>
<name>A0A4R6QKL7_9BURK</name>
<comment type="function">
    <text evidence="5 6">Cell division inhibitor that blocks the formation of polar Z ring septums. Rapidly oscillates between the poles of the cell to destabilize FtsZ filaments that have formed before they mature into polar Z rings. Prevents FtsZ polymerization.</text>
</comment>
<comment type="subunit">
    <text evidence="6">Interacts with MinD and FtsZ.</text>
</comment>
<dbReference type="InterPro" id="IPR007874">
    <property type="entry name" value="MinC_N"/>
</dbReference>
<dbReference type="SUPFAM" id="SSF63848">
    <property type="entry name" value="Cell-division inhibitor MinC, C-terminal domain"/>
    <property type="match status" value="1"/>
</dbReference>
<sequence length="262" mass="27317">MPLVSAAAAASSPPNTAVFDLKSASLTLLALLLKTTDIKALSQEMAQRLGETPDVFSQDPVLIDLSPVAAAGEIDFKALVKLLKSYKLLPVAVRGGSGEQMAAALAAGLGEAPDAGPAPARQEPRVQTVEVIREVPVEVVREVEVQVAAPATRTVIVDKPLRSGQQVYAKGADLVVMAVVSHGAEVIADGSIHIYAPLRGKAIAGAKGNTEARIFAAVMEPQLVSIAGIYRAIEGPLAPDVQGKPAQIRLDGEKLLMEALHY</sequence>
<dbReference type="HAMAP" id="MF_00267">
    <property type="entry name" value="MinC"/>
    <property type="match status" value="1"/>
</dbReference>
<accession>A0A4R6QKL7</accession>
<evidence type="ECO:0000256" key="3">
    <source>
        <dbReference type="ARBA" id="ARBA00023210"/>
    </source>
</evidence>
<dbReference type="GO" id="GO:0051302">
    <property type="term" value="P:regulation of cell division"/>
    <property type="evidence" value="ECO:0007669"/>
    <property type="project" value="InterPro"/>
</dbReference>
<keyword evidence="4 6" id="KW-0131">Cell cycle</keyword>
<dbReference type="Pfam" id="PF05209">
    <property type="entry name" value="MinC_N"/>
    <property type="match status" value="1"/>
</dbReference>
<dbReference type="GO" id="GO:0000902">
    <property type="term" value="P:cell morphogenesis"/>
    <property type="evidence" value="ECO:0007669"/>
    <property type="project" value="InterPro"/>
</dbReference>
<dbReference type="AlphaFoldDB" id="A0A4R6QKL7"/>
<evidence type="ECO:0000313" key="10">
    <source>
        <dbReference type="Proteomes" id="UP000295361"/>
    </source>
</evidence>
<dbReference type="InterPro" id="IPR005526">
    <property type="entry name" value="Septum_form_inhib_MinC_C"/>
</dbReference>
<evidence type="ECO:0000256" key="5">
    <source>
        <dbReference type="ARBA" id="ARBA00025606"/>
    </source>
</evidence>
<reference evidence="9 10" key="1">
    <citation type="submission" date="2019-03" db="EMBL/GenBank/DDBJ databases">
        <title>Genomic Encyclopedia of Type Strains, Phase IV (KMG-IV): sequencing the most valuable type-strain genomes for metagenomic binning, comparative biology and taxonomic classification.</title>
        <authorList>
            <person name="Goeker M."/>
        </authorList>
    </citation>
    <scope>NUCLEOTIDE SEQUENCE [LARGE SCALE GENOMIC DNA]</scope>
    <source>
        <strain evidence="9 10">DSM 16998</strain>
    </source>
</reference>
<evidence type="ECO:0000256" key="4">
    <source>
        <dbReference type="ARBA" id="ARBA00023306"/>
    </source>
</evidence>
<evidence type="ECO:0000256" key="2">
    <source>
        <dbReference type="ARBA" id="ARBA00022618"/>
    </source>
</evidence>
<dbReference type="Gene3D" id="2.160.20.70">
    <property type="match status" value="1"/>
</dbReference>
<gene>
    <name evidence="6" type="primary">minC</name>
    <name evidence="9" type="ORF">DES47_104205</name>
</gene>
<dbReference type="NCBIfam" id="TIGR01222">
    <property type="entry name" value="minC"/>
    <property type="match status" value="1"/>
</dbReference>
<dbReference type="GO" id="GO:0000917">
    <property type="term" value="P:division septum assembly"/>
    <property type="evidence" value="ECO:0007669"/>
    <property type="project" value="UniProtKB-KW"/>
</dbReference>
<evidence type="ECO:0000259" key="8">
    <source>
        <dbReference type="Pfam" id="PF05209"/>
    </source>
</evidence>
<dbReference type="GO" id="GO:1901891">
    <property type="term" value="P:regulation of cell septum assembly"/>
    <property type="evidence" value="ECO:0007669"/>
    <property type="project" value="InterPro"/>
</dbReference>
<dbReference type="InParanoid" id="A0A4R6QKL7"/>
<evidence type="ECO:0000256" key="6">
    <source>
        <dbReference type="HAMAP-Rule" id="MF_00267"/>
    </source>
</evidence>
<feature type="domain" description="Septum formation inhibitor MinC C-terminal" evidence="7">
    <location>
        <begin position="156"/>
        <end position="257"/>
    </location>
</feature>
<evidence type="ECO:0000256" key="1">
    <source>
        <dbReference type="ARBA" id="ARBA00006291"/>
    </source>
</evidence>